<dbReference type="InterPro" id="IPR007863">
    <property type="entry name" value="Peptidase_M16_C"/>
</dbReference>
<keyword evidence="2" id="KW-0645">Protease</keyword>
<dbReference type="AlphaFoldDB" id="A0ABD6EI38"/>
<evidence type="ECO:0000259" key="7">
    <source>
        <dbReference type="Pfam" id="PF05193"/>
    </source>
</evidence>
<feature type="domain" description="Coenzyme PQQ synthesis protein F-like C-terminal lobe" evidence="9">
    <location>
        <begin position="614"/>
        <end position="712"/>
    </location>
</feature>
<dbReference type="Gene3D" id="3.30.830.10">
    <property type="entry name" value="Metalloenzyme, LuxS/M16 peptidase-like"/>
    <property type="match status" value="4"/>
</dbReference>
<evidence type="ECO:0000256" key="5">
    <source>
        <dbReference type="ARBA" id="ARBA00022833"/>
    </source>
</evidence>
<feature type="domain" description="Peptidase M16 C-terminal" evidence="7">
    <location>
        <begin position="37"/>
        <end position="197"/>
    </location>
</feature>
<name>A0ABD6EI38_9BILA</name>
<dbReference type="Pfam" id="PF22456">
    <property type="entry name" value="PqqF-like_C_4"/>
    <property type="match status" value="1"/>
</dbReference>
<comment type="similarity">
    <text evidence="1">Belongs to the peptidase M16 family.</text>
</comment>
<dbReference type="InterPro" id="IPR054734">
    <property type="entry name" value="PqqF-like_C_4"/>
</dbReference>
<dbReference type="GO" id="GO:0046872">
    <property type="term" value="F:metal ion binding"/>
    <property type="evidence" value="ECO:0007669"/>
    <property type="project" value="UniProtKB-KW"/>
</dbReference>
<evidence type="ECO:0000256" key="3">
    <source>
        <dbReference type="ARBA" id="ARBA00022723"/>
    </source>
</evidence>
<organism evidence="10 11">
    <name type="scientific">Gnathostoma spinigerum</name>
    <dbReference type="NCBI Taxonomy" id="75299"/>
    <lineage>
        <taxon>Eukaryota</taxon>
        <taxon>Metazoa</taxon>
        <taxon>Ecdysozoa</taxon>
        <taxon>Nematoda</taxon>
        <taxon>Chromadorea</taxon>
        <taxon>Rhabditida</taxon>
        <taxon>Spirurina</taxon>
        <taxon>Gnathostomatomorpha</taxon>
        <taxon>Gnathostomatoidea</taxon>
        <taxon>Gnathostomatidae</taxon>
        <taxon>Gnathostoma</taxon>
    </lineage>
</organism>
<comment type="caution">
    <text evidence="10">The sequence shown here is derived from an EMBL/GenBank/DDBJ whole genome shotgun (WGS) entry which is preliminary data.</text>
</comment>
<dbReference type="Pfam" id="PF16187">
    <property type="entry name" value="Peptidase_M16_M"/>
    <property type="match status" value="1"/>
</dbReference>
<dbReference type="GO" id="GO:0006508">
    <property type="term" value="P:proteolysis"/>
    <property type="evidence" value="ECO:0007669"/>
    <property type="project" value="UniProtKB-KW"/>
</dbReference>
<dbReference type="FunFam" id="3.30.830.10:FF:000003">
    <property type="entry name" value="Insulin-degrading enzyme"/>
    <property type="match status" value="1"/>
</dbReference>
<evidence type="ECO:0000256" key="4">
    <source>
        <dbReference type="ARBA" id="ARBA00022801"/>
    </source>
</evidence>
<evidence type="ECO:0000313" key="11">
    <source>
        <dbReference type="Proteomes" id="UP001608902"/>
    </source>
</evidence>
<evidence type="ECO:0000313" key="10">
    <source>
        <dbReference type="EMBL" id="MFH4976237.1"/>
    </source>
</evidence>
<keyword evidence="3" id="KW-0479">Metal-binding</keyword>
<protein>
    <recommendedName>
        <fullName evidence="12">Insulin-degrading enzyme</fullName>
    </recommendedName>
</protein>
<evidence type="ECO:0008006" key="12">
    <source>
        <dbReference type="Google" id="ProtNLM"/>
    </source>
</evidence>
<accession>A0ABD6EI38</accession>
<dbReference type="InterPro" id="IPR050626">
    <property type="entry name" value="Peptidase_M16"/>
</dbReference>
<reference evidence="10 11" key="1">
    <citation type="submission" date="2024-08" db="EMBL/GenBank/DDBJ databases">
        <title>Gnathostoma spinigerum genome.</title>
        <authorList>
            <person name="Gonzalez-Bertolin B."/>
            <person name="Monzon S."/>
            <person name="Zaballos A."/>
            <person name="Jimenez P."/>
            <person name="Dekumyoy P."/>
            <person name="Varona S."/>
            <person name="Cuesta I."/>
            <person name="Sumanam S."/>
            <person name="Adisakwattana P."/>
            <person name="Gasser R.B."/>
            <person name="Hernandez-Gonzalez A."/>
            <person name="Young N.D."/>
            <person name="Perteguer M.J."/>
        </authorList>
    </citation>
    <scope>NUCLEOTIDE SEQUENCE [LARGE SCALE GENOMIC DNA]</scope>
    <source>
        <strain evidence="10">AL3</strain>
        <tissue evidence="10">Liver</tissue>
    </source>
</reference>
<dbReference type="FunFam" id="3.30.830.10:FF:000005">
    <property type="entry name" value="nardilysin isoform X1"/>
    <property type="match status" value="1"/>
</dbReference>
<keyword evidence="6" id="KW-0482">Metalloprotease</keyword>
<proteinExistence type="inferred from homology"/>
<dbReference type="Proteomes" id="UP001608902">
    <property type="component" value="Unassembled WGS sequence"/>
</dbReference>
<dbReference type="PANTHER" id="PTHR43690:SF18">
    <property type="entry name" value="INSULIN-DEGRADING ENZYME-RELATED"/>
    <property type="match status" value="1"/>
</dbReference>
<evidence type="ECO:0000259" key="8">
    <source>
        <dbReference type="Pfam" id="PF16187"/>
    </source>
</evidence>
<keyword evidence="5" id="KW-0862">Zinc</keyword>
<keyword evidence="4" id="KW-0378">Hydrolase</keyword>
<dbReference type="InterPro" id="IPR011249">
    <property type="entry name" value="Metalloenz_LuxS/M16"/>
</dbReference>
<evidence type="ECO:0000256" key="2">
    <source>
        <dbReference type="ARBA" id="ARBA00022670"/>
    </source>
</evidence>
<dbReference type="InterPro" id="IPR032632">
    <property type="entry name" value="Peptidase_M16_M"/>
</dbReference>
<keyword evidence="11" id="KW-1185">Reference proteome</keyword>
<dbReference type="Pfam" id="PF05193">
    <property type="entry name" value="Peptidase_M16_C"/>
    <property type="match status" value="1"/>
</dbReference>
<dbReference type="SUPFAM" id="SSF63411">
    <property type="entry name" value="LuxS/MPP-like metallohydrolase"/>
    <property type="match status" value="4"/>
</dbReference>
<sequence length="832" mass="95170">MVVFRSLSKPGHDYGKFGTGNKQTLMTDPRKKGIEPREALLKFHKEYYSSDIMTFAVLGRESLDELERMVVELDFGCIEAKGITRKVWDDSPYSSSCLMKKIEIVPVKDLRQLTLAFPIPDYTDEYRTQPAHYVSHLLGHEGPGSLLSALKRQGWVSSLTAGGRVLARGFGVFNISVDLSEEGLKHIPDIIELAFCSIGVINSAQPLKWVHEELRQLADMKFRFKDKEVPINYVTHLSSDLQRIPFENILNSEYQMDVFKPDLISELLGMLTPQKLMYFAVSQDYAGRPGNVNEKWYGTEYQQFPLDERFLEKCSTALKCGGHDSLHIPSKNEYIATKFDLKPREKEDSDVPKLIKDDTWVRLWFMQDREFLLPKANIKLAIHSPFMSSNPFNAFLSTMYVVCFQDALAEETYNPFLAGLSGSVEIHAAGLFISISGYDEKQKLLLKHLVHRLVNFVPESHRFEVLKEVLCRNLRNFRQNQPYLQSHYFAGMILIEKHWSKEELLACAEECTLEKLKAFISDALRAFYVEGLVFGNVTEDESLSLVKEAVSELRTVPGSRPLFPSEISLNRVHELPAGSAHIFKEFQETHPNAAVDFILQTGVQSSLANVLLELIVQIAAEPAFNQLRTNEQLGYIVHTGVRRAHGTQSIEFIIQGQNDPEFMQDRIENFLRILRQRVESMSDQEFHDNIEAVAVKRLEKPKTMGAKASRFWSEIELGYYHFNRENVEVPELRRIKKSEVLSYFDTYLMVDSPQRRKLCTMVYANTQTAEEVEKNEIHTRVKRGASGDIVTRGKDLRIDDIHAFKSQLSLYPLPQPVLEIPPLASCNARRPS</sequence>
<dbReference type="GO" id="GO:0008237">
    <property type="term" value="F:metallopeptidase activity"/>
    <property type="evidence" value="ECO:0007669"/>
    <property type="project" value="UniProtKB-KW"/>
</dbReference>
<evidence type="ECO:0000259" key="9">
    <source>
        <dbReference type="Pfam" id="PF22456"/>
    </source>
</evidence>
<dbReference type="EMBL" id="JBGFUD010001401">
    <property type="protein sequence ID" value="MFH4976237.1"/>
    <property type="molecule type" value="Genomic_DNA"/>
</dbReference>
<evidence type="ECO:0000256" key="1">
    <source>
        <dbReference type="ARBA" id="ARBA00007261"/>
    </source>
</evidence>
<gene>
    <name evidence="10" type="ORF">AB6A40_002946</name>
</gene>
<feature type="domain" description="Peptidase M16 middle/third" evidence="8">
    <location>
        <begin position="222"/>
        <end position="506"/>
    </location>
</feature>
<dbReference type="PANTHER" id="PTHR43690">
    <property type="entry name" value="NARDILYSIN"/>
    <property type="match status" value="1"/>
</dbReference>
<evidence type="ECO:0000256" key="6">
    <source>
        <dbReference type="ARBA" id="ARBA00023049"/>
    </source>
</evidence>